<dbReference type="EMBL" id="JAFNEN010000483">
    <property type="protein sequence ID" value="KAG8182023.1"/>
    <property type="molecule type" value="Genomic_DNA"/>
</dbReference>
<feature type="transmembrane region" description="Helical" evidence="13">
    <location>
        <begin position="158"/>
        <end position="176"/>
    </location>
</feature>
<evidence type="ECO:0000313" key="16">
    <source>
        <dbReference type="Proteomes" id="UP000827092"/>
    </source>
</evidence>
<feature type="transmembrane region" description="Helical" evidence="13">
    <location>
        <begin position="114"/>
        <end position="146"/>
    </location>
</feature>
<evidence type="ECO:0000256" key="4">
    <source>
        <dbReference type="ARBA" id="ARBA00022475"/>
    </source>
</evidence>
<keyword evidence="4" id="KW-1003">Cell membrane</keyword>
<dbReference type="SUPFAM" id="SSF53850">
    <property type="entry name" value="Periplasmic binding protein-like II"/>
    <property type="match status" value="1"/>
</dbReference>
<evidence type="ECO:0000256" key="2">
    <source>
        <dbReference type="ARBA" id="ARBA00008685"/>
    </source>
</evidence>
<dbReference type="InterPro" id="IPR001320">
    <property type="entry name" value="Iontro_rcpt_C"/>
</dbReference>
<dbReference type="Gene3D" id="3.40.190.10">
    <property type="entry name" value="Periplasmic binding protein-like II"/>
    <property type="match status" value="1"/>
</dbReference>
<organism evidence="15 16">
    <name type="scientific">Oedothorax gibbosus</name>
    <dbReference type="NCBI Taxonomy" id="931172"/>
    <lineage>
        <taxon>Eukaryota</taxon>
        <taxon>Metazoa</taxon>
        <taxon>Ecdysozoa</taxon>
        <taxon>Arthropoda</taxon>
        <taxon>Chelicerata</taxon>
        <taxon>Arachnida</taxon>
        <taxon>Araneae</taxon>
        <taxon>Araneomorphae</taxon>
        <taxon>Entelegynae</taxon>
        <taxon>Araneoidea</taxon>
        <taxon>Linyphiidae</taxon>
        <taxon>Erigoninae</taxon>
        <taxon>Oedothorax</taxon>
    </lineage>
</organism>
<dbReference type="InterPro" id="IPR019594">
    <property type="entry name" value="Glu/Gly-bd"/>
</dbReference>
<comment type="similarity">
    <text evidence="2">Belongs to the glutamate-gated ion channel (TC 1.A.10.1) family.</text>
</comment>
<dbReference type="Pfam" id="PF10613">
    <property type="entry name" value="Lig_chan-Glu_bd"/>
    <property type="match status" value="1"/>
</dbReference>
<dbReference type="SMART" id="SM00918">
    <property type="entry name" value="Lig_chan-Glu_bd"/>
    <property type="match status" value="1"/>
</dbReference>
<keyword evidence="5 13" id="KW-0812">Transmembrane</keyword>
<dbReference type="Pfam" id="PF00060">
    <property type="entry name" value="Lig_chan"/>
    <property type="match status" value="1"/>
</dbReference>
<dbReference type="InterPro" id="IPR052192">
    <property type="entry name" value="Insect_Ionotropic_Sensory_Rcpt"/>
</dbReference>
<sequence>MQKLRISVIPWNPWVMFPQGNISNARGVIIDIYQALKNSEVFNYELQHAESYGSLGKDNKWTGMIRQMIDNETDLSGPFFLDEAKAKVVDYNAPLFFTQLVIVTNLVPSNKDPFLVFGIFSVHVWLMLLFSAIVASGVALLIYSYLPYRNKRNKIDVFLQYMWIFNTSLIGNGFGSNGRWYLRPVWSSTSFRTVETVWFITCLVFVYTFQGSIISTYTSGKMKPRHESLEDMLQDTRTEIGSFGNSHPAICLSKLVQTRFEPIWTRAQKNLLGVKDLVGRPVWLESIESGKKVFVAESIYTRYLIGEMFKDTGRCGIRVIPLDICSTYLALVSRKNISRRMKSQIDQGVLRFNEAGLSKRHTSQSLLFYDICTAASTSPIKSLDLTDLLGAFIVLCAGLLLSVMYFFLELVLKRSCD</sequence>
<evidence type="ECO:0000256" key="13">
    <source>
        <dbReference type="SAM" id="Phobius"/>
    </source>
</evidence>
<feature type="transmembrane region" description="Helical" evidence="13">
    <location>
        <begin position="388"/>
        <end position="408"/>
    </location>
</feature>
<keyword evidence="7" id="KW-0406">Ion transport</keyword>
<keyword evidence="8 13" id="KW-0472">Membrane</keyword>
<evidence type="ECO:0000256" key="6">
    <source>
        <dbReference type="ARBA" id="ARBA00022989"/>
    </source>
</evidence>
<evidence type="ECO:0000256" key="12">
    <source>
        <dbReference type="ARBA" id="ARBA00023303"/>
    </source>
</evidence>
<comment type="subcellular location">
    <subcellularLocation>
        <location evidence="1">Cell membrane</location>
        <topology evidence="1">Multi-pass membrane protein</topology>
    </subcellularLocation>
</comment>
<protein>
    <recommendedName>
        <fullName evidence="14">Ionotropic glutamate receptor L-glutamate and glycine-binding domain-containing protein</fullName>
    </recommendedName>
</protein>
<evidence type="ECO:0000256" key="5">
    <source>
        <dbReference type="ARBA" id="ARBA00022692"/>
    </source>
</evidence>
<dbReference type="Gene3D" id="1.10.287.70">
    <property type="match status" value="1"/>
</dbReference>
<feature type="transmembrane region" description="Helical" evidence="13">
    <location>
        <begin position="196"/>
        <end position="217"/>
    </location>
</feature>
<keyword evidence="11" id="KW-1071">Ligand-gated ion channel</keyword>
<dbReference type="AlphaFoldDB" id="A0AAV6UE60"/>
<evidence type="ECO:0000256" key="3">
    <source>
        <dbReference type="ARBA" id="ARBA00022448"/>
    </source>
</evidence>
<evidence type="ECO:0000256" key="9">
    <source>
        <dbReference type="ARBA" id="ARBA00023170"/>
    </source>
</evidence>
<comment type="caution">
    <text evidence="15">The sequence shown here is derived from an EMBL/GenBank/DDBJ whole genome shotgun (WGS) entry which is preliminary data.</text>
</comment>
<keyword evidence="9" id="KW-0675">Receptor</keyword>
<keyword evidence="12" id="KW-0407">Ion channel</keyword>
<dbReference type="GO" id="GO:0050906">
    <property type="term" value="P:detection of stimulus involved in sensory perception"/>
    <property type="evidence" value="ECO:0007669"/>
    <property type="project" value="UniProtKB-ARBA"/>
</dbReference>
<proteinExistence type="inferred from homology"/>
<dbReference type="PANTHER" id="PTHR42643:SF24">
    <property type="entry name" value="IONOTROPIC RECEPTOR 60A"/>
    <property type="match status" value="1"/>
</dbReference>
<keyword evidence="16" id="KW-1185">Reference proteome</keyword>
<evidence type="ECO:0000313" key="15">
    <source>
        <dbReference type="EMBL" id="KAG8182023.1"/>
    </source>
</evidence>
<evidence type="ECO:0000256" key="1">
    <source>
        <dbReference type="ARBA" id="ARBA00004651"/>
    </source>
</evidence>
<dbReference type="Proteomes" id="UP000827092">
    <property type="component" value="Unassembled WGS sequence"/>
</dbReference>
<reference evidence="15 16" key="1">
    <citation type="journal article" date="2022" name="Nat. Ecol. Evol.">
        <title>A masculinizing supergene underlies an exaggerated male reproductive morph in a spider.</title>
        <authorList>
            <person name="Hendrickx F."/>
            <person name="De Corte Z."/>
            <person name="Sonet G."/>
            <person name="Van Belleghem S.M."/>
            <person name="Kostlbacher S."/>
            <person name="Vangestel C."/>
        </authorList>
    </citation>
    <scope>NUCLEOTIDE SEQUENCE [LARGE SCALE GENOMIC DNA]</scope>
    <source>
        <strain evidence="15">W744_W776</strain>
    </source>
</reference>
<feature type="domain" description="Ionotropic glutamate receptor L-glutamate and glycine-binding" evidence="14">
    <location>
        <begin position="13"/>
        <end position="70"/>
    </location>
</feature>
<evidence type="ECO:0000256" key="7">
    <source>
        <dbReference type="ARBA" id="ARBA00023065"/>
    </source>
</evidence>
<evidence type="ECO:0000256" key="11">
    <source>
        <dbReference type="ARBA" id="ARBA00023286"/>
    </source>
</evidence>
<dbReference type="PANTHER" id="PTHR42643">
    <property type="entry name" value="IONOTROPIC RECEPTOR 20A-RELATED"/>
    <property type="match status" value="1"/>
</dbReference>
<evidence type="ECO:0000256" key="8">
    <source>
        <dbReference type="ARBA" id="ARBA00023136"/>
    </source>
</evidence>
<evidence type="ECO:0000259" key="14">
    <source>
        <dbReference type="SMART" id="SM00918"/>
    </source>
</evidence>
<name>A0AAV6UE60_9ARAC</name>
<keyword evidence="3" id="KW-0813">Transport</keyword>
<keyword evidence="6 13" id="KW-1133">Transmembrane helix</keyword>
<evidence type="ECO:0000256" key="10">
    <source>
        <dbReference type="ARBA" id="ARBA00023180"/>
    </source>
</evidence>
<dbReference type="GO" id="GO:0005886">
    <property type="term" value="C:plasma membrane"/>
    <property type="evidence" value="ECO:0007669"/>
    <property type="project" value="UniProtKB-SubCell"/>
</dbReference>
<dbReference type="GO" id="GO:0015276">
    <property type="term" value="F:ligand-gated monoatomic ion channel activity"/>
    <property type="evidence" value="ECO:0007669"/>
    <property type="project" value="InterPro"/>
</dbReference>
<keyword evidence="10" id="KW-0325">Glycoprotein</keyword>
<gene>
    <name evidence="15" type="ORF">JTE90_013954</name>
</gene>
<accession>A0AAV6UE60</accession>